<evidence type="ECO:0008006" key="4">
    <source>
        <dbReference type="Google" id="ProtNLM"/>
    </source>
</evidence>
<dbReference type="EMBL" id="KZ988205">
    <property type="protein sequence ID" value="RKP12785.1"/>
    <property type="molecule type" value="Genomic_DNA"/>
</dbReference>
<feature type="compositionally biased region" description="Polar residues" evidence="1">
    <location>
        <begin position="177"/>
        <end position="209"/>
    </location>
</feature>
<dbReference type="PANTHER" id="PTHR15276:SF0">
    <property type="entry name" value="COILED-COIL DOMAIN-CONTAINING PROTEIN 6"/>
    <property type="match status" value="1"/>
</dbReference>
<organism evidence="2 3">
    <name type="scientific">Piptocephalis cylindrospora</name>
    <dbReference type="NCBI Taxonomy" id="1907219"/>
    <lineage>
        <taxon>Eukaryota</taxon>
        <taxon>Fungi</taxon>
        <taxon>Fungi incertae sedis</taxon>
        <taxon>Zoopagomycota</taxon>
        <taxon>Zoopagomycotina</taxon>
        <taxon>Zoopagomycetes</taxon>
        <taxon>Zoopagales</taxon>
        <taxon>Piptocephalidaceae</taxon>
        <taxon>Piptocephalis</taxon>
    </lineage>
</organism>
<gene>
    <name evidence="2" type="ORF">BJ684DRAFT_16763</name>
</gene>
<evidence type="ECO:0000313" key="2">
    <source>
        <dbReference type="EMBL" id="RKP12785.1"/>
    </source>
</evidence>
<evidence type="ECO:0000313" key="3">
    <source>
        <dbReference type="Proteomes" id="UP000267251"/>
    </source>
</evidence>
<name>A0A4P9Y1W8_9FUNG</name>
<keyword evidence="3" id="KW-1185">Reference proteome</keyword>
<evidence type="ECO:0000256" key="1">
    <source>
        <dbReference type="SAM" id="MobiDB-lite"/>
    </source>
</evidence>
<dbReference type="PANTHER" id="PTHR15276">
    <property type="entry name" value="H4 D10S170 PROTEIN-RELATED"/>
    <property type="match status" value="1"/>
</dbReference>
<proteinExistence type="predicted"/>
<feature type="compositionally biased region" description="Acidic residues" evidence="1">
    <location>
        <begin position="1"/>
        <end position="11"/>
    </location>
</feature>
<dbReference type="Proteomes" id="UP000267251">
    <property type="component" value="Unassembled WGS sequence"/>
</dbReference>
<feature type="compositionally biased region" description="Low complexity" evidence="1">
    <location>
        <begin position="225"/>
        <end position="235"/>
    </location>
</feature>
<reference evidence="3" key="1">
    <citation type="journal article" date="2018" name="Nat. Microbiol.">
        <title>Leveraging single-cell genomics to expand the fungal tree of life.</title>
        <authorList>
            <person name="Ahrendt S.R."/>
            <person name="Quandt C.A."/>
            <person name="Ciobanu D."/>
            <person name="Clum A."/>
            <person name="Salamov A."/>
            <person name="Andreopoulos B."/>
            <person name="Cheng J.F."/>
            <person name="Woyke T."/>
            <person name="Pelin A."/>
            <person name="Henrissat B."/>
            <person name="Reynolds N.K."/>
            <person name="Benny G.L."/>
            <person name="Smith M.E."/>
            <person name="James T.Y."/>
            <person name="Grigoriev I.V."/>
        </authorList>
    </citation>
    <scope>NUCLEOTIDE SEQUENCE [LARGE SCALE GENOMIC DNA]</scope>
</reference>
<protein>
    <recommendedName>
        <fullName evidence="4">Coiled-coil domain-containing protein 6</fullName>
    </recommendedName>
</protein>
<feature type="region of interest" description="Disordered" evidence="1">
    <location>
        <begin position="396"/>
        <end position="416"/>
    </location>
</feature>
<feature type="region of interest" description="Disordered" evidence="1">
    <location>
        <begin position="1"/>
        <end position="59"/>
    </location>
</feature>
<dbReference type="Pfam" id="PF09755">
    <property type="entry name" value="DUF2046"/>
    <property type="match status" value="1"/>
</dbReference>
<sequence length="416" mass="45708">MEKEEEGEEEREGPIGEADPSTPSDPSLSSKKQEGTGKILSIPKIASPPSSRSKGGSHSLEAEIKRIKLDLEMERGQVNILRHENQLLRQQTVDMQLSAEQEEEAISNRLLRHIAELKREKNDLLTQVEQEEEYMTNTLQRKLSKLQQEKVDIENALEQEQEAIVNRLQKQLDALRCQQSQAPSPSLSVRSGSFVQDSGPLSGQPTSPGLPSPIVGSPSMKWRAGHSASGSDHASTQMVSEVLKAEINAGRIRQSDLEKEVIAQHNQLSSYRKELIDLRKRLSIPVDDLVDEDVPVTIRALVSPRSRTNSNSNIRPVDIPRNHRGRSSSSHRSVGAQAPESIVSGSSTGNGNGTFVDGHHTPYSSSPGSVKSFGREHGYFALGVNQPDPLRTTCTTDFSSSPHPLVLNRFPQGNGH</sequence>
<feature type="region of interest" description="Disordered" evidence="1">
    <location>
        <begin position="305"/>
        <end position="370"/>
    </location>
</feature>
<dbReference type="InterPro" id="IPR019152">
    <property type="entry name" value="DUF2046"/>
</dbReference>
<feature type="compositionally biased region" description="Low complexity" evidence="1">
    <location>
        <begin position="15"/>
        <end position="30"/>
    </location>
</feature>
<feature type="region of interest" description="Disordered" evidence="1">
    <location>
        <begin position="177"/>
        <end position="235"/>
    </location>
</feature>
<dbReference type="OrthoDB" id="78858at2759"/>
<feature type="compositionally biased region" description="Polar residues" evidence="1">
    <location>
        <begin position="305"/>
        <end position="314"/>
    </location>
</feature>
<dbReference type="AlphaFoldDB" id="A0A4P9Y1W8"/>
<accession>A0A4P9Y1W8</accession>